<feature type="compositionally biased region" description="Basic and acidic residues" evidence="8">
    <location>
        <begin position="592"/>
        <end position="606"/>
    </location>
</feature>
<evidence type="ECO:0000256" key="2">
    <source>
        <dbReference type="ARBA" id="ARBA00022763"/>
    </source>
</evidence>
<evidence type="ECO:0000256" key="4">
    <source>
        <dbReference type="ARBA" id="ARBA00022806"/>
    </source>
</evidence>
<evidence type="ECO:0000256" key="7">
    <source>
        <dbReference type="ARBA" id="ARBA00023204"/>
    </source>
</evidence>
<organism evidence="10 11">
    <name type="scientific">Faecalibacterium prausnitzii</name>
    <dbReference type="NCBI Taxonomy" id="853"/>
    <lineage>
        <taxon>Bacteria</taxon>
        <taxon>Bacillati</taxon>
        <taxon>Bacillota</taxon>
        <taxon>Clostridia</taxon>
        <taxon>Eubacteriales</taxon>
        <taxon>Oscillospiraceae</taxon>
        <taxon>Faecalibacterium</taxon>
    </lineage>
</organism>
<feature type="compositionally biased region" description="Basic and acidic residues" evidence="8">
    <location>
        <begin position="617"/>
        <end position="626"/>
    </location>
</feature>
<feature type="domain" description="PD-(D/E)XK endonuclease-like" evidence="9">
    <location>
        <begin position="2"/>
        <end position="253"/>
    </location>
</feature>
<feature type="region of interest" description="Disordered" evidence="8">
    <location>
        <begin position="503"/>
        <end position="661"/>
    </location>
</feature>
<sequence>MRVSHSRVEVFDRCPYKYRLRYVEGIDTIPNTDADNALILGTALHTGIEEGVEQALDFYKNSFPVLTDDHIHEMMKLEAMIPKAKAMLPPGGSFELPIGNGDFIGFMDYLVPVGKGLKLDGLITGEDLDEFEAFDLYDFKYSNNAKNYAVSGQLHEYKYWYELTHPGHRIRNMYFLIVPKPKIRQKSTETLSQFRDRLQAALKDAEPTLMPVQYNPMKIVDFLTDVKHMVEATDFPKNPNHFCGWCEYEEYCQKGWDYMLLPKNERRDLNATKKKVVWLYGAPFSGKTFFANQFPDPLMLNTDGNIKFVDAPYIAIRDTVTVEGRITKRKLAYEVFMDAVAELEKKQNDFRTIVVDLLEDVYESCRVYICDRQGWKHESDDSFRAWDMVRSEFLNTLKRLVNLDYENIILISHEDRSRDLTRKGGDKISSIKPNLQDKVANKVAGMVDLVARIVADDDERVLSFKTSEVIFGGGRLTVRDKEIPLTYDAFCEVYEEANQKAAGAVKRGGNTPATPAPETTDTPTTAPSRRGRKVKTETPPPADNYDPAEDAAKAACGDPDGTWTPGGGEKDDSVPVAEPATGDTPPWNDLPKCPDGERIFKQHDQNPEIPLCPSIDAGHRCHKEGGPDGCPLWDRPKAQAEEPAPKTDANPPRRTRKKREE</sequence>
<evidence type="ECO:0000256" key="5">
    <source>
        <dbReference type="ARBA" id="ARBA00022840"/>
    </source>
</evidence>
<name>A0A2A7B913_9FIRM</name>
<evidence type="ECO:0000256" key="1">
    <source>
        <dbReference type="ARBA" id="ARBA00022741"/>
    </source>
</evidence>
<dbReference type="GO" id="GO:0004386">
    <property type="term" value="F:helicase activity"/>
    <property type="evidence" value="ECO:0007669"/>
    <property type="project" value="UniProtKB-KW"/>
</dbReference>
<keyword evidence="5" id="KW-0067">ATP-binding</keyword>
<keyword evidence="3" id="KW-0378">Hydrolase</keyword>
<dbReference type="GO" id="GO:0005524">
    <property type="term" value="F:ATP binding"/>
    <property type="evidence" value="ECO:0007669"/>
    <property type="project" value="UniProtKB-KW"/>
</dbReference>
<dbReference type="AlphaFoldDB" id="A0A2A7B913"/>
<dbReference type="Gene3D" id="3.90.320.10">
    <property type="match status" value="1"/>
</dbReference>
<gene>
    <name evidence="10" type="ORF">CHR60_02085</name>
</gene>
<dbReference type="Pfam" id="PF13479">
    <property type="entry name" value="AAA_24"/>
    <property type="match status" value="1"/>
</dbReference>
<dbReference type="GO" id="GO:0006281">
    <property type="term" value="P:DNA repair"/>
    <property type="evidence" value="ECO:0007669"/>
    <property type="project" value="UniProtKB-KW"/>
</dbReference>
<comment type="caution">
    <text evidence="10">The sequence shown here is derived from an EMBL/GenBank/DDBJ whole genome shotgun (WGS) entry which is preliminary data.</text>
</comment>
<dbReference type="Proteomes" id="UP000220904">
    <property type="component" value="Unassembled WGS sequence"/>
</dbReference>
<evidence type="ECO:0000313" key="11">
    <source>
        <dbReference type="Proteomes" id="UP000220904"/>
    </source>
</evidence>
<reference evidence="10 11" key="1">
    <citation type="journal article" date="2017" name="Front. Microbiol.">
        <title>New Insights into the Diversity of the Genus Faecalibacterium.</title>
        <authorList>
            <person name="Benevides L."/>
            <person name="Burman S."/>
            <person name="Martin R."/>
            <person name="Robert V."/>
            <person name="Thomas M."/>
            <person name="Miquel S."/>
            <person name="Chain F."/>
            <person name="Sokol H."/>
            <person name="Bermudez-Humaran L.G."/>
            <person name="Morrison M."/>
            <person name="Langella P."/>
            <person name="Azevedo V.A."/>
            <person name="Chatel J.M."/>
            <person name="Soares S."/>
        </authorList>
    </citation>
    <scope>NUCLEOTIDE SEQUENCE [LARGE SCALE GENOMIC DNA]</scope>
    <source>
        <strain evidence="10 11">AHMP21</strain>
    </source>
</reference>
<feature type="compositionally biased region" description="Low complexity" evidence="8">
    <location>
        <begin position="511"/>
        <end position="527"/>
    </location>
</feature>
<keyword evidence="1" id="KW-0547">Nucleotide-binding</keyword>
<dbReference type="OrthoDB" id="5413799at2"/>
<dbReference type="RefSeq" id="WP_097791498.1">
    <property type="nucleotide sequence ID" value="NZ_NOUV01000005.1"/>
</dbReference>
<keyword evidence="6" id="KW-0238">DNA-binding</keyword>
<accession>A0A2A7B913</accession>
<feature type="compositionally biased region" description="Basic and acidic residues" evidence="8">
    <location>
        <begin position="634"/>
        <end position="645"/>
    </location>
</feature>
<keyword evidence="4" id="KW-0347">Helicase</keyword>
<evidence type="ECO:0000256" key="6">
    <source>
        <dbReference type="ARBA" id="ARBA00023125"/>
    </source>
</evidence>
<dbReference type="InterPro" id="IPR011604">
    <property type="entry name" value="PDDEXK-like_dom_sf"/>
</dbReference>
<keyword evidence="7" id="KW-0234">DNA repair</keyword>
<evidence type="ECO:0000256" key="3">
    <source>
        <dbReference type="ARBA" id="ARBA00022801"/>
    </source>
</evidence>
<dbReference type="Pfam" id="PF12705">
    <property type="entry name" value="PDDEXK_1"/>
    <property type="match status" value="1"/>
</dbReference>
<evidence type="ECO:0000256" key="8">
    <source>
        <dbReference type="SAM" id="MobiDB-lite"/>
    </source>
</evidence>
<evidence type="ECO:0000313" key="10">
    <source>
        <dbReference type="EMBL" id="PDX87835.1"/>
    </source>
</evidence>
<protein>
    <submittedName>
        <fullName evidence="10">NTP-binding protein</fullName>
    </submittedName>
</protein>
<dbReference type="EMBL" id="NOUV01000005">
    <property type="protein sequence ID" value="PDX87835.1"/>
    <property type="molecule type" value="Genomic_DNA"/>
</dbReference>
<evidence type="ECO:0000259" key="9">
    <source>
        <dbReference type="Pfam" id="PF12705"/>
    </source>
</evidence>
<dbReference type="GO" id="GO:0003677">
    <property type="term" value="F:DNA binding"/>
    <property type="evidence" value="ECO:0007669"/>
    <property type="project" value="UniProtKB-KW"/>
</dbReference>
<keyword evidence="2" id="KW-0227">DNA damage</keyword>
<dbReference type="GO" id="GO:0016787">
    <property type="term" value="F:hydrolase activity"/>
    <property type="evidence" value="ECO:0007669"/>
    <property type="project" value="UniProtKB-KW"/>
</dbReference>
<dbReference type="InterPro" id="IPR038726">
    <property type="entry name" value="PDDEXK_AddAB-type"/>
</dbReference>
<proteinExistence type="predicted"/>